<feature type="region of interest" description="Disordered" evidence="1">
    <location>
        <begin position="70"/>
        <end position="122"/>
    </location>
</feature>
<organism evidence="2">
    <name type="scientific">Pyricularia oryzae (strain Y34)</name>
    <name type="common">Rice blast fungus</name>
    <name type="synonym">Magnaporthe oryzae</name>
    <dbReference type="NCBI Taxonomy" id="1143189"/>
    <lineage>
        <taxon>Eukaryota</taxon>
        <taxon>Fungi</taxon>
        <taxon>Dikarya</taxon>
        <taxon>Ascomycota</taxon>
        <taxon>Pezizomycotina</taxon>
        <taxon>Sordariomycetes</taxon>
        <taxon>Sordariomycetidae</taxon>
        <taxon>Magnaporthales</taxon>
        <taxon>Pyriculariaceae</taxon>
        <taxon>Pyricularia</taxon>
    </lineage>
</organism>
<dbReference type="AlphaFoldDB" id="A0AA97NLQ3"/>
<gene>
    <name evidence="2" type="ORF">OOU_Y34scaffold01152g3</name>
</gene>
<dbReference type="EMBL" id="JH793786">
    <property type="protein sequence ID" value="ELQ32457.1"/>
    <property type="molecule type" value="Genomic_DNA"/>
</dbReference>
<sequence>MLETIQLLGCSQQSSPAEYTAIFNSMDHATYTAYYGVDHSYAGDLTGQATEADDLLDPLLREYLPSSSRLLFDPTGQSQSSRPSMARAQTPISLAEEKVGYPGPRNHTLHDRSSSRTRGTRK</sequence>
<accession>A0AA97NLQ3</accession>
<name>A0AA97NLQ3_PYRO3</name>
<feature type="compositionally biased region" description="Polar residues" evidence="1">
    <location>
        <begin position="70"/>
        <end position="83"/>
    </location>
</feature>
<evidence type="ECO:0000313" key="2">
    <source>
        <dbReference type="EMBL" id="ELQ32457.1"/>
    </source>
</evidence>
<protein>
    <submittedName>
        <fullName evidence="2">Uncharacterized protein</fullName>
    </submittedName>
</protein>
<reference evidence="2" key="1">
    <citation type="journal article" date="2012" name="PLoS Genet.">
        <title>Comparative analysis of the genomes of two field isolates of the rice blast fungus Magnaporthe oryzae.</title>
        <authorList>
            <person name="Xue M."/>
            <person name="Yang J."/>
            <person name="Li Z."/>
            <person name="Hu S."/>
            <person name="Yao N."/>
            <person name="Dean R.A."/>
            <person name="Zhao W."/>
            <person name="Shen M."/>
            <person name="Zhang H."/>
            <person name="Li C."/>
            <person name="Liu L."/>
            <person name="Cao L."/>
            <person name="Xu X."/>
            <person name="Xing Y."/>
            <person name="Hsiang T."/>
            <person name="Zhang Z."/>
            <person name="Xu J.R."/>
            <person name="Peng Y.L."/>
        </authorList>
    </citation>
    <scope>NUCLEOTIDE SEQUENCE</scope>
    <source>
        <strain evidence="2">Y34</strain>
    </source>
</reference>
<dbReference type="Proteomes" id="UP000011086">
    <property type="component" value="Unassembled WGS sequence"/>
</dbReference>
<proteinExistence type="predicted"/>
<evidence type="ECO:0000256" key="1">
    <source>
        <dbReference type="SAM" id="MobiDB-lite"/>
    </source>
</evidence>